<protein>
    <submittedName>
        <fullName evidence="4">Alanine dehydrogenase</fullName>
    </submittedName>
</protein>
<gene>
    <name evidence="4" type="ORF">DSCW_16240</name>
</gene>
<dbReference type="GO" id="GO:0016491">
    <property type="term" value="F:oxidoreductase activity"/>
    <property type="evidence" value="ECO:0007669"/>
    <property type="project" value="UniProtKB-KW"/>
</dbReference>
<dbReference type="InterPro" id="IPR007886">
    <property type="entry name" value="AlaDH/PNT_N"/>
</dbReference>
<dbReference type="OrthoDB" id="502334at2"/>
<evidence type="ECO:0000313" key="5">
    <source>
        <dbReference type="Proteomes" id="UP000427769"/>
    </source>
</evidence>
<dbReference type="SUPFAM" id="SSF52283">
    <property type="entry name" value="Formate/glycerate dehydrogenase catalytic domain-like"/>
    <property type="match status" value="1"/>
</dbReference>
<dbReference type="InterPro" id="IPR007698">
    <property type="entry name" value="AlaDH/PNT_NAD(H)-bd"/>
</dbReference>
<dbReference type="Pfam" id="PF05222">
    <property type="entry name" value="AlaDh_PNT_N"/>
    <property type="match status" value="1"/>
</dbReference>
<evidence type="ECO:0000256" key="1">
    <source>
        <dbReference type="ARBA" id="ARBA00023002"/>
    </source>
</evidence>
<evidence type="ECO:0000259" key="2">
    <source>
        <dbReference type="SMART" id="SM01002"/>
    </source>
</evidence>
<feature type="domain" description="Alanine dehydrogenase/pyridine nucleotide transhydrogenase N-terminal" evidence="3">
    <location>
        <begin position="5"/>
        <end position="136"/>
    </location>
</feature>
<keyword evidence="5" id="KW-1185">Reference proteome</keyword>
<organism evidence="4 5">
    <name type="scientific">Desulfosarcina widdelii</name>
    <dbReference type="NCBI Taxonomy" id="947919"/>
    <lineage>
        <taxon>Bacteria</taxon>
        <taxon>Pseudomonadati</taxon>
        <taxon>Thermodesulfobacteriota</taxon>
        <taxon>Desulfobacteria</taxon>
        <taxon>Desulfobacterales</taxon>
        <taxon>Desulfosarcinaceae</taxon>
        <taxon>Desulfosarcina</taxon>
    </lineage>
</organism>
<dbReference type="Gene3D" id="3.40.50.720">
    <property type="entry name" value="NAD(P)-binding Rossmann-like Domain"/>
    <property type="match status" value="2"/>
</dbReference>
<dbReference type="SMART" id="SM01002">
    <property type="entry name" value="AlaDh_PNT_C"/>
    <property type="match status" value="1"/>
</dbReference>
<proteinExistence type="predicted"/>
<name>A0A5K7ZD80_9BACT</name>
<dbReference type="KEGG" id="dwd:DSCW_16240"/>
<dbReference type="AlphaFoldDB" id="A0A5K7ZD80"/>
<dbReference type="PANTHER" id="PTHR11133">
    <property type="entry name" value="SACCHAROPINE DEHYDROGENASE"/>
    <property type="match status" value="1"/>
</dbReference>
<evidence type="ECO:0000259" key="3">
    <source>
        <dbReference type="SMART" id="SM01003"/>
    </source>
</evidence>
<dbReference type="CDD" id="cd12189">
    <property type="entry name" value="LKR_SDH_like"/>
    <property type="match status" value="1"/>
</dbReference>
<evidence type="ECO:0000313" key="4">
    <source>
        <dbReference type="EMBL" id="BBO74207.1"/>
    </source>
</evidence>
<keyword evidence="1" id="KW-0560">Oxidoreductase</keyword>
<dbReference type="InterPro" id="IPR051168">
    <property type="entry name" value="AASS"/>
</dbReference>
<dbReference type="EMBL" id="AP021875">
    <property type="protein sequence ID" value="BBO74207.1"/>
    <property type="molecule type" value="Genomic_DNA"/>
</dbReference>
<feature type="domain" description="Alanine dehydrogenase/pyridine nucleotide transhydrogenase NAD(H)-binding" evidence="2">
    <location>
        <begin position="182"/>
        <end position="368"/>
    </location>
</feature>
<sequence>MKKLLIRAEDKNRWERRAPVVPADLEATIRETGARAFVEASDKRFFTQKQYAEAGAASCQGMADGDVILGVKEIPIEKLVDDKTYVFFSHTIKGQKDNMPLLKRIMDSGSTLIDYEKITDDKERRLIYFGPYAGHAGAIDILSLMGEYWAVKDIDTPFAAVCRAHQYDSVEAARKHLADIGRVIQKEGFPEPLCPFTIGILGYGNVSGGAQEIFECLPVQRIPADEINTFVSEGHGNRHTVYLTVFKEQDLVEPTAPGAAFDLNEYFTQPERYKSRFEQFLPSFTLLVNAVYWEERYPRFVTWQGLKRLAQAGPEMKLAGIADISCDTHGSIECNVKSTSSDMPAYRVDPLAGTVSDGHTGKGIVMLAVDNLPCELPNDSSTFFSNQLKPFLPALLKADYHASLETSGLTPELQRATIVYNGKLTERFSYLQEYIDG</sequence>
<dbReference type="Proteomes" id="UP000427769">
    <property type="component" value="Chromosome"/>
</dbReference>
<dbReference type="SMART" id="SM01003">
    <property type="entry name" value="AlaDh_PNT_N"/>
    <property type="match status" value="1"/>
</dbReference>
<accession>A0A5K7ZD80</accession>
<dbReference type="PANTHER" id="PTHR11133:SF22">
    <property type="entry name" value="ALPHA-AMINOADIPIC SEMIALDEHYDE SYNTHASE, MITOCHONDRIAL"/>
    <property type="match status" value="1"/>
</dbReference>
<reference evidence="4 5" key="1">
    <citation type="submission" date="2019-11" db="EMBL/GenBank/DDBJ databases">
        <title>Comparative genomics of hydrocarbon-degrading Desulfosarcina strains.</title>
        <authorList>
            <person name="Watanabe M."/>
            <person name="Kojima H."/>
            <person name="Fukui M."/>
        </authorList>
    </citation>
    <scope>NUCLEOTIDE SEQUENCE [LARGE SCALE GENOMIC DNA]</scope>
    <source>
        <strain evidence="4 5">PP31</strain>
    </source>
</reference>
<dbReference type="RefSeq" id="WP_155303253.1">
    <property type="nucleotide sequence ID" value="NZ_AP021875.1"/>
</dbReference>
<dbReference type="Pfam" id="PF01262">
    <property type="entry name" value="AlaDh_PNT_C"/>
    <property type="match status" value="1"/>
</dbReference>